<dbReference type="SUPFAM" id="SSF54001">
    <property type="entry name" value="Cysteine proteinases"/>
    <property type="match status" value="1"/>
</dbReference>
<comment type="catalytic activity">
    <reaction evidence="1">
        <text>Thiol-dependent hydrolysis of ester, thioester, amide, peptide and isopeptide bonds formed by the C-terminal Gly of ubiquitin (a 76-residue protein attached to proteins as an intracellular targeting signal).</text>
        <dbReference type="EC" id="3.4.19.12"/>
    </reaction>
</comment>
<dbReference type="InterPro" id="IPR038765">
    <property type="entry name" value="Papain-like_cys_pep_sf"/>
</dbReference>
<dbReference type="InterPro" id="IPR050185">
    <property type="entry name" value="Ub_carboxyl-term_hydrolase"/>
</dbReference>
<proteinExistence type="predicted"/>
<reference evidence="6" key="1">
    <citation type="submission" date="2017-02" db="UniProtKB">
        <authorList>
            <consortium name="WormBaseParasite"/>
        </authorList>
    </citation>
    <scope>IDENTIFICATION</scope>
</reference>
<evidence type="ECO:0000313" key="4">
    <source>
        <dbReference type="EMBL" id="VDK26622.1"/>
    </source>
</evidence>
<dbReference type="PANTHER" id="PTHR21646:SF16">
    <property type="entry name" value="U4_U6.U5 TRI-SNRNP-ASSOCIATED PROTEIN 2"/>
    <property type="match status" value="1"/>
</dbReference>
<sequence length="130" mass="15090">MFLEYCCVEALSHVPPLRNYFLREENYGGIKRPPGDKLALLPKRFGELLRKLWNPKAFKAHVSPHEMLQASVLCSEKKFQITKQGDSSEFLNFLLNTLHVALNGTHKTSSSIIYRIFRGRMHEYTRKVIP</sequence>
<dbReference type="OrthoDB" id="5832661at2759"/>
<dbReference type="Proteomes" id="UP000267096">
    <property type="component" value="Unassembled WGS sequence"/>
</dbReference>
<dbReference type="WBParaSite" id="ASIM_0000638801-mRNA-1">
    <property type="protein sequence ID" value="ASIM_0000638801-mRNA-1"/>
    <property type="gene ID" value="ASIM_0000638801"/>
</dbReference>
<protein>
    <recommendedName>
        <fullName evidence="2">ubiquitinyl hydrolase 1</fullName>
        <ecNumber evidence="2">3.4.19.12</ecNumber>
    </recommendedName>
</protein>
<evidence type="ECO:0000259" key="3">
    <source>
        <dbReference type="PROSITE" id="PS50235"/>
    </source>
</evidence>
<evidence type="ECO:0000313" key="6">
    <source>
        <dbReference type="WBParaSite" id="ASIM_0000638801-mRNA-1"/>
    </source>
</evidence>
<name>A0A0M3JFI6_ANISI</name>
<dbReference type="Gene3D" id="3.90.70.10">
    <property type="entry name" value="Cysteine proteinases"/>
    <property type="match status" value="1"/>
</dbReference>
<evidence type="ECO:0000256" key="2">
    <source>
        <dbReference type="ARBA" id="ARBA00012759"/>
    </source>
</evidence>
<dbReference type="AlphaFoldDB" id="A0A0M3JFI6"/>
<keyword evidence="5" id="KW-1185">Reference proteome</keyword>
<dbReference type="InterPro" id="IPR028889">
    <property type="entry name" value="USP"/>
</dbReference>
<evidence type="ECO:0000256" key="1">
    <source>
        <dbReference type="ARBA" id="ARBA00000707"/>
    </source>
</evidence>
<dbReference type="GO" id="GO:0004843">
    <property type="term" value="F:cysteine-type deubiquitinase activity"/>
    <property type="evidence" value="ECO:0007669"/>
    <property type="project" value="UniProtKB-EC"/>
</dbReference>
<gene>
    <name evidence="4" type="ORF">ASIM_LOCUS6167</name>
</gene>
<reference evidence="4 5" key="2">
    <citation type="submission" date="2018-11" db="EMBL/GenBank/DDBJ databases">
        <authorList>
            <consortium name="Pathogen Informatics"/>
        </authorList>
    </citation>
    <scope>NUCLEOTIDE SEQUENCE [LARGE SCALE GENOMIC DNA]</scope>
</reference>
<dbReference type="PROSITE" id="PS50235">
    <property type="entry name" value="USP_3"/>
    <property type="match status" value="1"/>
</dbReference>
<evidence type="ECO:0000313" key="5">
    <source>
        <dbReference type="Proteomes" id="UP000267096"/>
    </source>
</evidence>
<dbReference type="InterPro" id="IPR001394">
    <property type="entry name" value="Peptidase_C19_UCH"/>
</dbReference>
<dbReference type="Pfam" id="PF00443">
    <property type="entry name" value="UCH"/>
    <property type="match status" value="1"/>
</dbReference>
<dbReference type="EC" id="3.4.19.12" evidence="2"/>
<feature type="domain" description="USP" evidence="3">
    <location>
        <begin position="1"/>
        <end position="130"/>
    </location>
</feature>
<organism evidence="6">
    <name type="scientific">Anisakis simplex</name>
    <name type="common">Herring worm</name>
    <dbReference type="NCBI Taxonomy" id="6269"/>
    <lineage>
        <taxon>Eukaryota</taxon>
        <taxon>Metazoa</taxon>
        <taxon>Ecdysozoa</taxon>
        <taxon>Nematoda</taxon>
        <taxon>Chromadorea</taxon>
        <taxon>Rhabditida</taxon>
        <taxon>Spirurina</taxon>
        <taxon>Ascaridomorpha</taxon>
        <taxon>Ascaridoidea</taxon>
        <taxon>Anisakidae</taxon>
        <taxon>Anisakis</taxon>
        <taxon>Anisakis simplex complex</taxon>
    </lineage>
</organism>
<dbReference type="GO" id="GO:0016579">
    <property type="term" value="P:protein deubiquitination"/>
    <property type="evidence" value="ECO:0007669"/>
    <property type="project" value="InterPro"/>
</dbReference>
<accession>A0A0M3JFI6</accession>
<dbReference type="PANTHER" id="PTHR21646">
    <property type="entry name" value="UBIQUITIN CARBOXYL-TERMINAL HYDROLASE"/>
    <property type="match status" value="1"/>
</dbReference>
<dbReference type="EMBL" id="UYRR01013036">
    <property type="protein sequence ID" value="VDK26622.1"/>
    <property type="molecule type" value="Genomic_DNA"/>
</dbReference>